<dbReference type="Proteomes" id="UP000030765">
    <property type="component" value="Unassembled WGS sequence"/>
</dbReference>
<proteinExistence type="predicted"/>
<name>A0A084WAW0_ANOSI</name>
<dbReference type="EMBL" id="ATLV01022272">
    <property type="status" value="NOT_ANNOTATED_CDS"/>
    <property type="molecule type" value="Genomic_DNA"/>
</dbReference>
<evidence type="ECO:0000313" key="1">
    <source>
        <dbReference type="EMBL" id="KFB47354.1"/>
    </source>
</evidence>
<evidence type="ECO:0000313" key="3">
    <source>
        <dbReference type="Proteomes" id="UP000030765"/>
    </source>
</evidence>
<evidence type="ECO:0000313" key="2">
    <source>
        <dbReference type="EnsemblMetazoa" id="ASIC015596-PA"/>
    </source>
</evidence>
<accession>A0A084WAW0</accession>
<dbReference type="AlphaFoldDB" id="A0A084WAW0"/>
<keyword evidence="3" id="KW-1185">Reference proteome</keyword>
<dbReference type="EnsemblMetazoa" id="ASIC015596-RA">
    <property type="protein sequence ID" value="ASIC015596-PA"/>
    <property type="gene ID" value="ASIC015596"/>
</dbReference>
<reference evidence="1 3" key="1">
    <citation type="journal article" date="2014" name="BMC Genomics">
        <title>Genome sequence of Anopheles sinensis provides insight into genetics basis of mosquito competence for malaria parasites.</title>
        <authorList>
            <person name="Zhou D."/>
            <person name="Zhang D."/>
            <person name="Ding G."/>
            <person name="Shi L."/>
            <person name="Hou Q."/>
            <person name="Ye Y."/>
            <person name="Xu Y."/>
            <person name="Zhou H."/>
            <person name="Xiong C."/>
            <person name="Li S."/>
            <person name="Yu J."/>
            <person name="Hong S."/>
            <person name="Yu X."/>
            <person name="Zou P."/>
            <person name="Chen C."/>
            <person name="Chang X."/>
            <person name="Wang W."/>
            <person name="Lv Y."/>
            <person name="Sun Y."/>
            <person name="Ma L."/>
            <person name="Shen B."/>
            <person name="Zhu C."/>
        </authorList>
    </citation>
    <scope>NUCLEOTIDE SEQUENCE [LARGE SCALE GENOMIC DNA]</scope>
</reference>
<protein>
    <submittedName>
        <fullName evidence="1 2">Uncharacterized protein</fullName>
    </submittedName>
</protein>
<organism evidence="1">
    <name type="scientific">Anopheles sinensis</name>
    <name type="common">Mosquito</name>
    <dbReference type="NCBI Taxonomy" id="74873"/>
    <lineage>
        <taxon>Eukaryota</taxon>
        <taxon>Metazoa</taxon>
        <taxon>Ecdysozoa</taxon>
        <taxon>Arthropoda</taxon>
        <taxon>Hexapoda</taxon>
        <taxon>Insecta</taxon>
        <taxon>Pterygota</taxon>
        <taxon>Neoptera</taxon>
        <taxon>Endopterygota</taxon>
        <taxon>Diptera</taxon>
        <taxon>Nematocera</taxon>
        <taxon>Culicoidea</taxon>
        <taxon>Culicidae</taxon>
        <taxon>Anophelinae</taxon>
        <taxon>Anopheles</taxon>
    </lineage>
</organism>
<gene>
    <name evidence="1" type="ORF">ZHAS_00015596</name>
</gene>
<dbReference type="EMBL" id="KE525331">
    <property type="protein sequence ID" value="KFB47354.1"/>
    <property type="molecule type" value="Genomic_DNA"/>
</dbReference>
<dbReference type="VEuPathDB" id="VectorBase:ASIC015596"/>
<reference evidence="2" key="2">
    <citation type="submission" date="2020-05" db="UniProtKB">
        <authorList>
            <consortium name="EnsemblMetazoa"/>
        </authorList>
    </citation>
    <scope>IDENTIFICATION</scope>
</reference>
<sequence length="103" mass="10844">MWSIAVVGPTELASIERTHCGPICPTKPNALGQGQAGASVQLVSSNCRAGSGKIWIRFSRQTPTHPGRGRGSIEGRPGIARALQTPNACQRMNTVCMAGTCLR</sequence>